<sequence length="61" mass="7133">MIEISAIDVLKKDEFMDLMKVHKTGISIVLQVTDMMNFKIVAILYGKWLAIDCRLRHMVYC</sequence>
<keyword evidence="2" id="KW-1185">Reference proteome</keyword>
<gene>
    <name evidence="1" type="ORF">PAT01_21010</name>
</gene>
<name>A0ABQ0UEB9_PSEAF</name>
<protein>
    <submittedName>
        <fullName evidence="1">Uncharacterized protein</fullName>
    </submittedName>
</protein>
<dbReference type="EMBL" id="BJUT01000021">
    <property type="protein sequence ID" value="GEK76797.1"/>
    <property type="molecule type" value="Genomic_DNA"/>
</dbReference>
<evidence type="ECO:0000313" key="2">
    <source>
        <dbReference type="Proteomes" id="UP000321189"/>
    </source>
</evidence>
<accession>A0ABQ0UEB9</accession>
<organism evidence="1 2">
    <name type="scientific">Pseudoalteromonas atlantica</name>
    <name type="common">Alteromonas atlantica</name>
    <dbReference type="NCBI Taxonomy" id="288"/>
    <lineage>
        <taxon>Bacteria</taxon>
        <taxon>Pseudomonadati</taxon>
        <taxon>Pseudomonadota</taxon>
        <taxon>Gammaproteobacteria</taxon>
        <taxon>Alteromonadales</taxon>
        <taxon>Pseudoalteromonadaceae</taxon>
        <taxon>Pseudoalteromonas</taxon>
    </lineage>
</organism>
<evidence type="ECO:0000313" key="1">
    <source>
        <dbReference type="EMBL" id="GEK76797.1"/>
    </source>
</evidence>
<proteinExistence type="predicted"/>
<dbReference type="Proteomes" id="UP000321189">
    <property type="component" value="Unassembled WGS sequence"/>
</dbReference>
<reference evidence="1 2" key="1">
    <citation type="submission" date="2019-07" db="EMBL/GenBank/DDBJ databases">
        <title>Whole genome shotgun sequence of Pseudoalteromonas atlantica NBRC 103033.</title>
        <authorList>
            <person name="Hosoyama A."/>
            <person name="Uohara A."/>
            <person name="Ohji S."/>
            <person name="Ichikawa N."/>
        </authorList>
    </citation>
    <scope>NUCLEOTIDE SEQUENCE [LARGE SCALE GENOMIC DNA]</scope>
    <source>
        <strain evidence="1 2">NBRC 103033</strain>
    </source>
</reference>
<comment type="caution">
    <text evidence="1">The sequence shown here is derived from an EMBL/GenBank/DDBJ whole genome shotgun (WGS) entry which is preliminary data.</text>
</comment>